<name>A0A1G5Q2K8_9GAMM</name>
<dbReference type="GO" id="GO:0030313">
    <property type="term" value="C:cell envelope"/>
    <property type="evidence" value="ECO:0007669"/>
    <property type="project" value="UniProtKB-SubCell"/>
</dbReference>
<dbReference type="GO" id="GO:0006171">
    <property type="term" value="P:cAMP biosynthetic process"/>
    <property type="evidence" value="ECO:0007669"/>
    <property type="project" value="TreeGrafter"/>
</dbReference>
<evidence type="ECO:0000259" key="8">
    <source>
        <dbReference type="PROSITE" id="PS50125"/>
    </source>
</evidence>
<keyword evidence="6 7" id="KW-0472">Membrane</keyword>
<feature type="domain" description="Guanylate cyclase" evidence="8">
    <location>
        <begin position="493"/>
        <end position="625"/>
    </location>
</feature>
<dbReference type="InterPro" id="IPR029787">
    <property type="entry name" value="Nucleotide_cyclase"/>
</dbReference>
<keyword evidence="5 7" id="KW-1133">Transmembrane helix</keyword>
<dbReference type="InterPro" id="IPR050697">
    <property type="entry name" value="Adenylyl/Guanylyl_Cyclase_3/4"/>
</dbReference>
<dbReference type="CDD" id="cd07302">
    <property type="entry name" value="CHD"/>
    <property type="match status" value="1"/>
</dbReference>
<evidence type="ECO:0000313" key="10">
    <source>
        <dbReference type="Proteomes" id="UP000199648"/>
    </source>
</evidence>
<feature type="transmembrane region" description="Helical" evidence="7">
    <location>
        <begin position="428"/>
        <end position="452"/>
    </location>
</feature>
<feature type="transmembrane region" description="Helical" evidence="7">
    <location>
        <begin position="378"/>
        <end position="397"/>
    </location>
</feature>
<dbReference type="FunFam" id="3.30.70.1230:FF:000016">
    <property type="entry name" value="Adenylate/guanylate cyclase domain-containing protein"/>
    <property type="match status" value="1"/>
</dbReference>
<dbReference type="GO" id="GO:0004016">
    <property type="term" value="F:adenylate cyclase activity"/>
    <property type="evidence" value="ECO:0007669"/>
    <property type="project" value="UniProtKB-ARBA"/>
</dbReference>
<dbReference type="STRING" id="415747.SAMN03097708_01277"/>
<dbReference type="PANTHER" id="PTHR43081">
    <property type="entry name" value="ADENYLATE CYCLASE, TERMINAL-DIFFERENTIATION SPECIFIC-RELATED"/>
    <property type="match status" value="1"/>
</dbReference>
<organism evidence="9 10">
    <name type="scientific">Thiohalomonas denitrificans</name>
    <dbReference type="NCBI Taxonomy" id="415747"/>
    <lineage>
        <taxon>Bacteria</taxon>
        <taxon>Pseudomonadati</taxon>
        <taxon>Pseudomonadota</taxon>
        <taxon>Gammaproteobacteria</taxon>
        <taxon>Thiohalomonadales</taxon>
        <taxon>Thiohalomonadaceae</taxon>
        <taxon>Thiohalomonas</taxon>
    </lineage>
</organism>
<evidence type="ECO:0000256" key="5">
    <source>
        <dbReference type="ARBA" id="ARBA00022989"/>
    </source>
</evidence>
<dbReference type="SMART" id="SM01080">
    <property type="entry name" value="CHASE2"/>
    <property type="match status" value="1"/>
</dbReference>
<dbReference type="OrthoDB" id="9806704at2"/>
<dbReference type="InterPro" id="IPR007890">
    <property type="entry name" value="CHASE2"/>
</dbReference>
<proteinExistence type="inferred from homology"/>
<protein>
    <submittedName>
        <fullName evidence="9">Adenylate cyclase</fullName>
    </submittedName>
</protein>
<dbReference type="Proteomes" id="UP000199648">
    <property type="component" value="Unassembled WGS sequence"/>
</dbReference>
<dbReference type="PANTHER" id="PTHR43081:SF1">
    <property type="entry name" value="ADENYLATE CYCLASE, TERMINAL-DIFFERENTIATION SPECIFIC"/>
    <property type="match status" value="1"/>
</dbReference>
<comment type="subcellular location">
    <subcellularLocation>
        <location evidence="1">Cell envelope</location>
    </subcellularLocation>
</comment>
<dbReference type="RefSeq" id="WP_092994136.1">
    <property type="nucleotide sequence ID" value="NZ_FMWD01000003.1"/>
</dbReference>
<reference evidence="9 10" key="1">
    <citation type="submission" date="2016-10" db="EMBL/GenBank/DDBJ databases">
        <authorList>
            <person name="de Groot N.N."/>
        </authorList>
    </citation>
    <scope>NUCLEOTIDE SEQUENCE [LARGE SCALE GENOMIC DNA]</scope>
    <source>
        <strain evidence="9 10">HLD2</strain>
    </source>
</reference>
<feature type="transmembrane region" description="Helical" evidence="7">
    <location>
        <begin position="404"/>
        <end position="422"/>
    </location>
</feature>
<dbReference type="GO" id="GO:0035556">
    <property type="term" value="P:intracellular signal transduction"/>
    <property type="evidence" value="ECO:0007669"/>
    <property type="project" value="InterPro"/>
</dbReference>
<sequence>MNHHKKKWNRPTPFRIGLLVILAAVSLFYSFGADKPRLLQALDQRVLDTMFHWRGEEPAGGQVVIVDIDEKSLQALGQWPWPRDTVATMLANIGAGRPSAIGLDIVFAEPDRSSPDRVLAEMRRRYPAVFAETELAALLSDEELSNDRILGETLAALPSVLGYVMQTGATETTGDVQRTPFPAATVRLNPSGIDLAELTLIPARRAILNVEEISLARSEGFFNVFPDVDGYVRRVPLLMALDGMPYPSLALELARIGLNEQELLLHADTTAYSQRRGLLGVSVGETFIPTDEYGQLNVNYRGPSRTFPYVSAVEVLAGNDLEIFQDKIVLIGTSAAGLQDLRATPFAQVVPGVEIHANVIDNLLAGDPLLHDTYTEIGFTYLTIIGGGLMVTALLAYSGALAGGLGAMLLIAGAVFGNYHLFFLNHLIVGVVYPVTVMVVLFMVVTLFNYFFEGRQKRFISKAFGQYVPPELVEEMAARPEEFSLGGETREMTVLFSDVRGFTTISEGLDATELTELMNAMLTPMTQIIHQHRGTIDKYMGDAIMAFWGAPLSDQEHARHALEASLDMVAAIPRIQKQFAARGWPHIRIGVGLNSGPMNVGNMGSEFRMAYTVLGDAVNLGSRLEGLTKQYGVDILVSEATRNQVPGHVFRELDRVRVKGKDKVVAIFEPMGRAEQLDAETTDELKQHHRALDLYRNRDFTAADALFEQLQHDHPQRQLYPLYRERIRLYQKQPPPTNWDGAFTHTNK</sequence>
<dbReference type="SUPFAM" id="SSF55073">
    <property type="entry name" value="Nucleotide cyclase"/>
    <property type="match status" value="1"/>
</dbReference>
<dbReference type="EMBL" id="FMWD01000003">
    <property type="protein sequence ID" value="SCZ56125.1"/>
    <property type="molecule type" value="Genomic_DNA"/>
</dbReference>
<evidence type="ECO:0000256" key="3">
    <source>
        <dbReference type="ARBA" id="ARBA00022475"/>
    </source>
</evidence>
<evidence type="ECO:0000256" key="1">
    <source>
        <dbReference type="ARBA" id="ARBA00004196"/>
    </source>
</evidence>
<evidence type="ECO:0000256" key="6">
    <source>
        <dbReference type="ARBA" id="ARBA00023136"/>
    </source>
</evidence>
<dbReference type="InterPro" id="IPR001054">
    <property type="entry name" value="A/G_cyclase"/>
</dbReference>
<keyword evidence="3" id="KW-1003">Cell membrane</keyword>
<comment type="similarity">
    <text evidence="2">Belongs to the adenylyl cyclase class-3 family.</text>
</comment>
<dbReference type="AlphaFoldDB" id="A0A1G5Q2K8"/>
<evidence type="ECO:0000256" key="4">
    <source>
        <dbReference type="ARBA" id="ARBA00022692"/>
    </source>
</evidence>
<evidence type="ECO:0000313" key="9">
    <source>
        <dbReference type="EMBL" id="SCZ56125.1"/>
    </source>
</evidence>
<gene>
    <name evidence="9" type="ORF">SAMN03097708_01277</name>
</gene>
<dbReference type="Pfam" id="PF05226">
    <property type="entry name" value="CHASE2"/>
    <property type="match status" value="1"/>
</dbReference>
<keyword evidence="10" id="KW-1185">Reference proteome</keyword>
<keyword evidence="4 7" id="KW-0812">Transmembrane</keyword>
<evidence type="ECO:0000256" key="7">
    <source>
        <dbReference type="SAM" id="Phobius"/>
    </source>
</evidence>
<dbReference type="Pfam" id="PF00211">
    <property type="entry name" value="Guanylate_cyc"/>
    <property type="match status" value="1"/>
</dbReference>
<dbReference type="PROSITE" id="PS50125">
    <property type="entry name" value="GUANYLATE_CYCLASE_2"/>
    <property type="match status" value="1"/>
</dbReference>
<evidence type="ECO:0000256" key="2">
    <source>
        <dbReference type="ARBA" id="ARBA00005381"/>
    </source>
</evidence>
<dbReference type="Gene3D" id="3.30.70.1230">
    <property type="entry name" value="Nucleotide cyclase"/>
    <property type="match status" value="1"/>
</dbReference>
<accession>A0A1G5Q2K8</accession>
<dbReference type="SMART" id="SM00044">
    <property type="entry name" value="CYCc"/>
    <property type="match status" value="1"/>
</dbReference>